<accession>A0A6J6EQ93</accession>
<feature type="compositionally biased region" description="Low complexity" evidence="1">
    <location>
        <begin position="235"/>
        <end position="249"/>
    </location>
</feature>
<gene>
    <name evidence="2" type="ORF">UFOPK1726_00517</name>
</gene>
<evidence type="ECO:0000256" key="1">
    <source>
        <dbReference type="SAM" id="MobiDB-lite"/>
    </source>
</evidence>
<sequence>MAKNAVSMAQSANINAQHMARTQAYAQGRTLGLMAKYPGFINPTTGQVNPNYQAPDKGMTANNKANLVGKYRGATQALWSGGNGVEGAESYVADFLNPAGDQKKADKFASAIRQYNTYKQDLADQGIQFSDPNFENAIVQAGEITSDLQKQAKSNPSEMVGKTSLGWFGKYGGHPVSDDFKTMEARFKEIAPSTIKAAQSSANNQDSLINAAKKAIQNGADPKAVQQRLNQLIQQMQAPSSQSSPAMPANQPTSMIPAAAGMGGVAQGTPEEEDETDAVSGV</sequence>
<protein>
    <submittedName>
        <fullName evidence="2">Unannotated protein</fullName>
    </submittedName>
</protein>
<name>A0A6J6EQ93_9ZZZZ</name>
<reference evidence="2" key="1">
    <citation type="submission" date="2020-05" db="EMBL/GenBank/DDBJ databases">
        <authorList>
            <person name="Chiriac C."/>
            <person name="Salcher M."/>
            <person name="Ghai R."/>
            <person name="Kavagutti S V."/>
        </authorList>
    </citation>
    <scope>NUCLEOTIDE SEQUENCE</scope>
</reference>
<feature type="compositionally biased region" description="Acidic residues" evidence="1">
    <location>
        <begin position="270"/>
        <end position="282"/>
    </location>
</feature>
<organism evidence="2">
    <name type="scientific">freshwater metagenome</name>
    <dbReference type="NCBI Taxonomy" id="449393"/>
    <lineage>
        <taxon>unclassified sequences</taxon>
        <taxon>metagenomes</taxon>
        <taxon>ecological metagenomes</taxon>
    </lineage>
</organism>
<dbReference type="AlphaFoldDB" id="A0A6J6EQ93"/>
<evidence type="ECO:0000313" key="2">
    <source>
        <dbReference type="EMBL" id="CAB4575068.1"/>
    </source>
</evidence>
<proteinExistence type="predicted"/>
<dbReference type="EMBL" id="CAEZTT010000045">
    <property type="protein sequence ID" value="CAB4575068.1"/>
    <property type="molecule type" value="Genomic_DNA"/>
</dbReference>
<feature type="region of interest" description="Disordered" evidence="1">
    <location>
        <begin position="235"/>
        <end position="282"/>
    </location>
</feature>